<dbReference type="EMBL" id="QFLI01000011">
    <property type="protein sequence ID" value="PXX96966.1"/>
    <property type="molecule type" value="Genomic_DNA"/>
</dbReference>
<gene>
    <name evidence="1" type="ORF">DF185_19660</name>
</gene>
<protein>
    <submittedName>
        <fullName evidence="1">Uncharacterized protein</fullName>
    </submittedName>
</protein>
<comment type="caution">
    <text evidence="1">The sequence shown here is derived from an EMBL/GenBank/DDBJ whole genome shotgun (WGS) entry which is preliminary data.</text>
</comment>
<dbReference type="OrthoDB" id="840060at2"/>
<reference evidence="1 2" key="1">
    <citation type="submission" date="2018-05" db="EMBL/GenBank/DDBJ databases">
        <title>Marinifilum breve JC075T sp. nov., a marine bacterium isolated from Yongle Blue Hole in the South China Sea.</title>
        <authorList>
            <person name="Fu T."/>
        </authorList>
    </citation>
    <scope>NUCLEOTIDE SEQUENCE [LARGE SCALE GENOMIC DNA]</scope>
    <source>
        <strain evidence="1 2">JC075</strain>
    </source>
</reference>
<proteinExistence type="predicted"/>
<organism evidence="1 2">
    <name type="scientific">Marinifilum breve</name>
    <dbReference type="NCBI Taxonomy" id="2184082"/>
    <lineage>
        <taxon>Bacteria</taxon>
        <taxon>Pseudomonadati</taxon>
        <taxon>Bacteroidota</taxon>
        <taxon>Bacteroidia</taxon>
        <taxon>Marinilabiliales</taxon>
        <taxon>Marinifilaceae</taxon>
    </lineage>
</organism>
<name>A0A2V3ZWL9_9BACT</name>
<keyword evidence="2" id="KW-1185">Reference proteome</keyword>
<evidence type="ECO:0000313" key="2">
    <source>
        <dbReference type="Proteomes" id="UP000248079"/>
    </source>
</evidence>
<evidence type="ECO:0000313" key="1">
    <source>
        <dbReference type="EMBL" id="PXX96966.1"/>
    </source>
</evidence>
<accession>A0A2V3ZWL9</accession>
<dbReference type="Proteomes" id="UP000248079">
    <property type="component" value="Unassembled WGS sequence"/>
</dbReference>
<sequence>MLEQTKIVLSNVSFDLGLFRKELIKALKWLQPSEVAALKNWCSENFSGRFDEIASEVLHPQLSL</sequence>
<dbReference type="AlphaFoldDB" id="A0A2V3ZWL9"/>